<proteinExistence type="predicted"/>
<evidence type="ECO:0000313" key="2">
    <source>
        <dbReference type="Proteomes" id="UP000017396"/>
    </source>
</evidence>
<evidence type="ECO:0000313" key="1">
    <source>
        <dbReference type="EMBL" id="AGY57977.1"/>
    </source>
</evidence>
<dbReference type="KEGG" id="glj:GKIL_1731"/>
<dbReference type="AlphaFoldDB" id="U5QG86"/>
<keyword evidence="2" id="KW-1185">Reference proteome</keyword>
<dbReference type="STRING" id="1183438.GKIL_1731"/>
<name>U5QG86_GLOK1</name>
<accession>U5QG86</accession>
<dbReference type="Proteomes" id="UP000017396">
    <property type="component" value="Chromosome"/>
</dbReference>
<gene>
    <name evidence="1" type="ORF">GKIL_1731</name>
</gene>
<sequence length="96" mass="10526">MLTISPFKFTFSLVALLAIQIPSIAQIPAPIQRDWTLITPQTRAISFVSGHLIRVTRHDGIGRARLIKTTCPADVRLALQDASADFPAGLFITPCR</sequence>
<protein>
    <submittedName>
        <fullName evidence="1">Uncharacterized protein</fullName>
    </submittedName>
</protein>
<organism evidence="1 2">
    <name type="scientific">Gloeobacter kilaueensis (strain ATCC BAA-2537 / CCAP 1431/1 / ULC 316 / JS1)</name>
    <dbReference type="NCBI Taxonomy" id="1183438"/>
    <lineage>
        <taxon>Bacteria</taxon>
        <taxon>Bacillati</taxon>
        <taxon>Cyanobacteriota</taxon>
        <taxon>Cyanophyceae</taxon>
        <taxon>Gloeobacterales</taxon>
        <taxon>Gloeobacteraceae</taxon>
        <taxon>Gloeobacter</taxon>
    </lineage>
</organism>
<dbReference type="HOGENOM" id="CLU_2355728_0_0_3"/>
<reference evidence="1 2" key="1">
    <citation type="journal article" date="2013" name="PLoS ONE">
        <title>Cultivation and Complete Genome Sequencing of Gloeobacter kilaueensis sp. nov., from a Lava Cave in Kilauea Caldera, Hawai'i.</title>
        <authorList>
            <person name="Saw J.H."/>
            <person name="Schatz M."/>
            <person name="Brown M.V."/>
            <person name="Kunkel D.D."/>
            <person name="Foster J.S."/>
            <person name="Shick H."/>
            <person name="Christensen S."/>
            <person name="Hou S."/>
            <person name="Wan X."/>
            <person name="Donachie S.P."/>
        </authorList>
    </citation>
    <scope>NUCLEOTIDE SEQUENCE [LARGE SCALE GENOMIC DNA]</scope>
    <source>
        <strain evidence="2">JS</strain>
    </source>
</reference>
<dbReference type="EMBL" id="CP003587">
    <property type="protein sequence ID" value="AGY57977.1"/>
    <property type="molecule type" value="Genomic_DNA"/>
</dbReference>